<reference evidence="3 6" key="1">
    <citation type="journal article" date="2011" name="Nature">
        <title>The Medicago genome provides insight into the evolution of rhizobial symbioses.</title>
        <authorList>
            <person name="Young N.D."/>
            <person name="Debelle F."/>
            <person name="Oldroyd G.E."/>
            <person name="Geurts R."/>
            <person name="Cannon S.B."/>
            <person name="Udvardi M.K."/>
            <person name="Benedito V.A."/>
            <person name="Mayer K.F."/>
            <person name="Gouzy J."/>
            <person name="Schoof H."/>
            <person name="Van de Peer Y."/>
            <person name="Proost S."/>
            <person name="Cook D.R."/>
            <person name="Meyers B.C."/>
            <person name="Spannagl M."/>
            <person name="Cheung F."/>
            <person name="De Mita S."/>
            <person name="Krishnakumar V."/>
            <person name="Gundlach H."/>
            <person name="Zhou S."/>
            <person name="Mudge J."/>
            <person name="Bharti A.K."/>
            <person name="Murray J.D."/>
            <person name="Naoumkina M.A."/>
            <person name="Rosen B."/>
            <person name="Silverstein K.A."/>
            <person name="Tang H."/>
            <person name="Rombauts S."/>
            <person name="Zhao P.X."/>
            <person name="Zhou P."/>
            <person name="Barbe V."/>
            <person name="Bardou P."/>
            <person name="Bechner M."/>
            <person name="Bellec A."/>
            <person name="Berger A."/>
            <person name="Berges H."/>
            <person name="Bidwell S."/>
            <person name="Bisseling T."/>
            <person name="Choisne N."/>
            <person name="Couloux A."/>
            <person name="Denny R."/>
            <person name="Deshpande S."/>
            <person name="Dai X."/>
            <person name="Doyle J.J."/>
            <person name="Dudez A.M."/>
            <person name="Farmer A.D."/>
            <person name="Fouteau S."/>
            <person name="Franken C."/>
            <person name="Gibelin C."/>
            <person name="Gish J."/>
            <person name="Goldstein S."/>
            <person name="Gonzalez A.J."/>
            <person name="Green P.J."/>
            <person name="Hallab A."/>
            <person name="Hartog M."/>
            <person name="Hua A."/>
            <person name="Humphray S.J."/>
            <person name="Jeong D.H."/>
            <person name="Jing Y."/>
            <person name="Jocker A."/>
            <person name="Kenton S.M."/>
            <person name="Kim D.J."/>
            <person name="Klee K."/>
            <person name="Lai H."/>
            <person name="Lang C."/>
            <person name="Lin S."/>
            <person name="Macmil S.L."/>
            <person name="Magdelenat G."/>
            <person name="Matthews L."/>
            <person name="McCorrison J."/>
            <person name="Monaghan E.L."/>
            <person name="Mun J.H."/>
            <person name="Najar F.Z."/>
            <person name="Nicholson C."/>
            <person name="Noirot C."/>
            <person name="O'Bleness M."/>
            <person name="Paule C.R."/>
            <person name="Poulain J."/>
            <person name="Prion F."/>
            <person name="Qin B."/>
            <person name="Qu C."/>
            <person name="Retzel E.F."/>
            <person name="Riddle C."/>
            <person name="Sallet E."/>
            <person name="Samain S."/>
            <person name="Samson N."/>
            <person name="Sanders I."/>
            <person name="Saurat O."/>
            <person name="Scarpelli C."/>
            <person name="Schiex T."/>
            <person name="Segurens B."/>
            <person name="Severin A.J."/>
            <person name="Sherrier D.J."/>
            <person name="Shi R."/>
            <person name="Sims S."/>
            <person name="Singer S.R."/>
            <person name="Sinharoy S."/>
            <person name="Sterck L."/>
            <person name="Viollet A."/>
            <person name="Wang B.B."/>
            <person name="Wang K."/>
            <person name="Wang M."/>
            <person name="Wang X."/>
            <person name="Warfsmann J."/>
            <person name="Weissenbach J."/>
            <person name="White D.D."/>
            <person name="White J.D."/>
            <person name="Wiley G.B."/>
            <person name="Wincker P."/>
            <person name="Xing Y."/>
            <person name="Yang L."/>
            <person name="Yao Z."/>
            <person name="Ying F."/>
            <person name="Zhai J."/>
            <person name="Zhou L."/>
            <person name="Zuber A."/>
            <person name="Denarie J."/>
            <person name="Dixon R.A."/>
            <person name="May G.D."/>
            <person name="Schwartz D.C."/>
            <person name="Rogers J."/>
            <person name="Quetier F."/>
            <person name="Town C.D."/>
            <person name="Roe B.A."/>
        </authorList>
    </citation>
    <scope>NUCLEOTIDE SEQUENCE [LARGE SCALE GENOMIC DNA]</scope>
    <source>
        <strain evidence="3">A17</strain>
        <strain evidence="5 6">cv. Jemalong A17</strain>
    </source>
</reference>
<reference evidence="5" key="3">
    <citation type="submission" date="2015-04" db="UniProtKB">
        <authorList>
            <consortium name="EnsemblPlants"/>
        </authorList>
    </citation>
    <scope>IDENTIFICATION</scope>
    <source>
        <strain evidence="5">cv. Jemalong A17</strain>
    </source>
</reference>
<feature type="domain" description="Late nodulin" evidence="2">
    <location>
        <begin position="1"/>
        <end position="57"/>
    </location>
</feature>
<name>G7IV77_MEDTR</name>
<proteinExistence type="predicted"/>
<dbReference type="Proteomes" id="UP000265566">
    <property type="component" value="Chromosome 3"/>
</dbReference>
<dbReference type="HOGENOM" id="CLU_181053_0_5_1"/>
<evidence type="ECO:0000313" key="4">
    <source>
        <dbReference type="EMBL" id="RHN67968.1"/>
    </source>
</evidence>
<feature type="signal peptide" evidence="1">
    <location>
        <begin position="1"/>
        <end position="26"/>
    </location>
</feature>
<evidence type="ECO:0000313" key="6">
    <source>
        <dbReference type="Proteomes" id="UP000002051"/>
    </source>
</evidence>
<reference evidence="3 6" key="2">
    <citation type="journal article" date="2014" name="BMC Genomics">
        <title>An improved genome release (version Mt4.0) for the model legume Medicago truncatula.</title>
        <authorList>
            <person name="Tang H."/>
            <person name="Krishnakumar V."/>
            <person name="Bidwell S."/>
            <person name="Rosen B."/>
            <person name="Chan A."/>
            <person name="Zhou S."/>
            <person name="Gentzbittel L."/>
            <person name="Childs K.L."/>
            <person name="Yandell M."/>
            <person name="Gundlach H."/>
            <person name="Mayer K.F."/>
            <person name="Schwartz D.C."/>
            <person name="Town C.D."/>
        </authorList>
    </citation>
    <scope>GENOME REANNOTATION</scope>
    <source>
        <strain evidence="5 6">cv. Jemalong A17</strain>
    </source>
</reference>
<dbReference type="EnsemblPlants" id="AES70828">
    <property type="protein sequence ID" value="AES70828"/>
    <property type="gene ID" value="MTR_3g062880"/>
</dbReference>
<evidence type="ECO:0000313" key="5">
    <source>
        <dbReference type="EnsemblPlants" id="AES70828"/>
    </source>
</evidence>
<reference evidence="4" key="5">
    <citation type="journal article" date="2018" name="Nat. Plants">
        <title>Whole-genome landscape of Medicago truncatula symbiotic genes.</title>
        <authorList>
            <person name="Pecrix Y."/>
            <person name="Gamas P."/>
            <person name="Carrere S."/>
        </authorList>
    </citation>
    <scope>NUCLEOTIDE SEQUENCE</scope>
    <source>
        <tissue evidence="4">Leaves</tissue>
    </source>
</reference>
<dbReference type="PaxDb" id="3880-AES70828"/>
<organism evidence="3 6">
    <name type="scientific">Medicago truncatula</name>
    <name type="common">Barrel medic</name>
    <name type="synonym">Medicago tribuloides</name>
    <dbReference type="NCBI Taxonomy" id="3880"/>
    <lineage>
        <taxon>Eukaryota</taxon>
        <taxon>Viridiplantae</taxon>
        <taxon>Streptophyta</taxon>
        <taxon>Embryophyta</taxon>
        <taxon>Tracheophyta</taxon>
        <taxon>Spermatophyta</taxon>
        <taxon>Magnoliopsida</taxon>
        <taxon>eudicotyledons</taxon>
        <taxon>Gunneridae</taxon>
        <taxon>Pentapetalae</taxon>
        <taxon>rosids</taxon>
        <taxon>fabids</taxon>
        <taxon>Fabales</taxon>
        <taxon>Fabaceae</taxon>
        <taxon>Papilionoideae</taxon>
        <taxon>50 kb inversion clade</taxon>
        <taxon>NPAAA clade</taxon>
        <taxon>Hologalegina</taxon>
        <taxon>IRL clade</taxon>
        <taxon>Trifolieae</taxon>
        <taxon>Medicago</taxon>
    </lineage>
</organism>
<keyword evidence="1" id="KW-0732">Signal</keyword>
<keyword evidence="6" id="KW-1185">Reference proteome</keyword>
<dbReference type="Gramene" id="rna16235">
    <property type="protein sequence ID" value="RHN67968.1"/>
    <property type="gene ID" value="gene16235"/>
</dbReference>
<accession>G7IV77</accession>
<evidence type="ECO:0000313" key="3">
    <source>
        <dbReference type="EMBL" id="AES70828.1"/>
    </source>
</evidence>
<dbReference type="AlphaFoldDB" id="G7IV77"/>
<dbReference type="Pfam" id="PF07127">
    <property type="entry name" value="Nodulin_late"/>
    <property type="match status" value="1"/>
</dbReference>
<protein>
    <submittedName>
        <fullName evidence="3">Nodule Cysteine-Rich (NCR) secreted peptide</fullName>
    </submittedName>
    <submittedName>
        <fullName evidence="4">Putative Late nodulin</fullName>
    </submittedName>
</protein>
<gene>
    <name evidence="3" type="ordered locus">MTR_3g062880</name>
    <name evidence="4" type="ORF">MtrunA17_Chr3g0108581</name>
</gene>
<dbReference type="GO" id="GO:0046872">
    <property type="term" value="F:metal ion binding"/>
    <property type="evidence" value="ECO:0007669"/>
    <property type="project" value="InterPro"/>
</dbReference>
<dbReference type="EMBL" id="PSQE01000003">
    <property type="protein sequence ID" value="RHN67968.1"/>
    <property type="molecule type" value="Genomic_DNA"/>
</dbReference>
<dbReference type="EMBL" id="CM001219">
    <property type="protein sequence ID" value="AES70828.1"/>
    <property type="molecule type" value="Genomic_DNA"/>
</dbReference>
<reference evidence="7" key="4">
    <citation type="journal article" date="2018" name="Nat. Plants">
        <title>Whole-genome landscape of Medicago truncatula symbiotic genes.</title>
        <authorList>
            <person name="Pecrix Y."/>
            <person name="Staton S.E."/>
            <person name="Sallet E."/>
            <person name="Lelandais-Briere C."/>
            <person name="Moreau S."/>
            <person name="Carrere S."/>
            <person name="Blein T."/>
            <person name="Jardinaud M.F."/>
            <person name="Latrasse D."/>
            <person name="Zouine M."/>
            <person name="Zahm M."/>
            <person name="Kreplak J."/>
            <person name="Mayjonade B."/>
            <person name="Satge C."/>
            <person name="Perez M."/>
            <person name="Cauet S."/>
            <person name="Marande W."/>
            <person name="Chantry-Darmon C."/>
            <person name="Lopez-Roques C."/>
            <person name="Bouchez O."/>
            <person name="Berard A."/>
            <person name="Debelle F."/>
            <person name="Munos S."/>
            <person name="Bendahmane A."/>
            <person name="Berges H."/>
            <person name="Niebel A."/>
            <person name="Buitink J."/>
            <person name="Frugier F."/>
            <person name="Benhamed M."/>
            <person name="Crespi M."/>
            <person name="Gouzy J."/>
            <person name="Gamas P."/>
        </authorList>
    </citation>
    <scope>NUCLEOTIDE SEQUENCE [LARGE SCALE GENOMIC DNA]</scope>
    <source>
        <strain evidence="7">cv. Jemalong A17</strain>
    </source>
</reference>
<dbReference type="InterPro" id="IPR009810">
    <property type="entry name" value="Nodulin_late_dom"/>
</dbReference>
<feature type="chain" id="PRO_5014572468" evidence="1">
    <location>
        <begin position="27"/>
        <end position="70"/>
    </location>
</feature>
<evidence type="ECO:0000259" key="2">
    <source>
        <dbReference type="Pfam" id="PF07127"/>
    </source>
</evidence>
<sequence length="70" mass="7949">MAKIVKFIYVMIILIFLFLVSTNIDAIRNKCFRPSDCPPSMYCDAGFQIGCVRKICTCLRILAPIDFVPT</sequence>
<evidence type="ECO:0000256" key="1">
    <source>
        <dbReference type="SAM" id="SignalP"/>
    </source>
</evidence>
<dbReference type="Proteomes" id="UP000002051">
    <property type="component" value="Chromosome 3"/>
</dbReference>
<evidence type="ECO:0000313" key="7">
    <source>
        <dbReference type="Proteomes" id="UP000265566"/>
    </source>
</evidence>